<organism evidence="3 4">
    <name type="scientific">Aliishimia ponticola</name>
    <dbReference type="NCBI Taxonomy" id="2499833"/>
    <lineage>
        <taxon>Bacteria</taxon>
        <taxon>Pseudomonadati</taxon>
        <taxon>Pseudomonadota</taxon>
        <taxon>Alphaproteobacteria</taxon>
        <taxon>Rhodobacterales</taxon>
        <taxon>Paracoccaceae</taxon>
        <taxon>Aliishimia</taxon>
    </lineage>
</organism>
<keyword evidence="2" id="KW-1133">Transmembrane helix</keyword>
<keyword evidence="4" id="KW-1185">Reference proteome</keyword>
<evidence type="ECO:0000313" key="4">
    <source>
        <dbReference type="Proteomes" id="UP000306602"/>
    </source>
</evidence>
<reference evidence="3 4" key="1">
    <citation type="submission" date="2019-04" db="EMBL/GenBank/DDBJ databases">
        <title>Shimia ponticola sp. nov., isolated from seawater.</title>
        <authorList>
            <person name="Kim Y.-O."/>
            <person name="Yoon J.-H."/>
        </authorList>
    </citation>
    <scope>NUCLEOTIDE SEQUENCE [LARGE SCALE GENOMIC DNA]</scope>
    <source>
        <strain evidence="3 4">MYP11</strain>
    </source>
</reference>
<feature type="compositionally biased region" description="Pro residues" evidence="1">
    <location>
        <begin position="80"/>
        <end position="91"/>
    </location>
</feature>
<feature type="compositionally biased region" description="Low complexity" evidence="1">
    <location>
        <begin position="25"/>
        <end position="40"/>
    </location>
</feature>
<sequence>MSFDTPEWQRRLAEAREARAKVLAERSGASAPPAPESAAPITAMPEASKSEAFAPVVPGSEPTAPSSAPPTPLSFLQPPELAPPPAPPPPSRVQRHTATFFGALQGVGLGLLIALVGLMALTLLLPGEPVLMPGTERTDLASLPAPIARAETNLVARAQALDLGVGQDAVAQPGGVPAGTGREDLNLVLILAAQHEALSPLFDVGQVEIRTTPLDVPHSTVQFFNDADAAVAQGIADSLGATLVDLRGAEPSQPVGTITVYLAHR</sequence>
<keyword evidence="2" id="KW-0812">Transmembrane</keyword>
<accession>A0A4V3XJU7</accession>
<gene>
    <name evidence="3" type="ORF">E4Z66_18825</name>
</gene>
<evidence type="ECO:0000313" key="3">
    <source>
        <dbReference type="EMBL" id="THH34483.1"/>
    </source>
</evidence>
<protein>
    <submittedName>
        <fullName evidence="3">Uncharacterized protein</fullName>
    </submittedName>
</protein>
<dbReference type="EMBL" id="SRKY01000006">
    <property type="protein sequence ID" value="THH34483.1"/>
    <property type="molecule type" value="Genomic_DNA"/>
</dbReference>
<dbReference type="AlphaFoldDB" id="A0A4V3XJU7"/>
<comment type="caution">
    <text evidence="3">The sequence shown here is derived from an EMBL/GenBank/DDBJ whole genome shotgun (WGS) entry which is preliminary data.</text>
</comment>
<keyword evidence="2" id="KW-0472">Membrane</keyword>
<feature type="region of interest" description="Disordered" evidence="1">
    <location>
        <begin position="18"/>
        <end position="94"/>
    </location>
</feature>
<dbReference type="RefSeq" id="WP_136464623.1">
    <property type="nucleotide sequence ID" value="NZ_SRKY01000006.1"/>
</dbReference>
<proteinExistence type="predicted"/>
<name>A0A4V3XJU7_9RHOB</name>
<evidence type="ECO:0000256" key="2">
    <source>
        <dbReference type="SAM" id="Phobius"/>
    </source>
</evidence>
<dbReference type="Proteomes" id="UP000306602">
    <property type="component" value="Unassembled WGS sequence"/>
</dbReference>
<evidence type="ECO:0000256" key="1">
    <source>
        <dbReference type="SAM" id="MobiDB-lite"/>
    </source>
</evidence>
<feature type="transmembrane region" description="Helical" evidence="2">
    <location>
        <begin position="100"/>
        <end position="125"/>
    </location>
</feature>